<dbReference type="EMBL" id="JBEWLZ010000003">
    <property type="protein sequence ID" value="MET1489496.1"/>
    <property type="molecule type" value="Genomic_DNA"/>
</dbReference>
<dbReference type="InterPro" id="IPR027385">
    <property type="entry name" value="Beta-barrel_OMP"/>
</dbReference>
<reference evidence="5 6" key="1">
    <citation type="submission" date="2024-07" db="EMBL/GenBank/DDBJ databases">
        <title>Uliginosibacterium paludis KCTC:42655.</title>
        <authorList>
            <person name="Kim M.K."/>
        </authorList>
    </citation>
    <scope>NUCLEOTIDE SEQUENCE [LARGE SCALE GENOMIC DNA]</scope>
    <source>
        <strain evidence="5 6">KCTC 42655</strain>
    </source>
</reference>
<keyword evidence="6" id="KW-1185">Reference proteome</keyword>
<dbReference type="InterPro" id="IPR011250">
    <property type="entry name" value="OMP/PagP_B-barrel"/>
</dbReference>
<feature type="signal peptide" evidence="3">
    <location>
        <begin position="1"/>
        <end position="21"/>
    </location>
</feature>
<evidence type="ECO:0000256" key="2">
    <source>
        <dbReference type="ARBA" id="ARBA00022729"/>
    </source>
</evidence>
<dbReference type="SUPFAM" id="SSF56925">
    <property type="entry name" value="OMPA-like"/>
    <property type="match status" value="1"/>
</dbReference>
<accession>A0ABV2CNK0</accession>
<evidence type="ECO:0000313" key="5">
    <source>
        <dbReference type="EMBL" id="MET1489496.1"/>
    </source>
</evidence>
<organism evidence="5 6">
    <name type="scientific">Uliginosibacterium paludis</name>
    <dbReference type="NCBI Taxonomy" id="1615952"/>
    <lineage>
        <taxon>Bacteria</taxon>
        <taxon>Pseudomonadati</taxon>
        <taxon>Pseudomonadota</taxon>
        <taxon>Betaproteobacteria</taxon>
        <taxon>Rhodocyclales</taxon>
        <taxon>Zoogloeaceae</taxon>
        <taxon>Uliginosibacterium</taxon>
    </lineage>
</organism>
<evidence type="ECO:0000259" key="4">
    <source>
        <dbReference type="Pfam" id="PF13505"/>
    </source>
</evidence>
<gene>
    <name evidence="5" type="ORF">ABVT11_06625</name>
</gene>
<proteinExistence type="predicted"/>
<feature type="chain" id="PRO_5046947179" evidence="3">
    <location>
        <begin position="22"/>
        <end position="198"/>
    </location>
</feature>
<evidence type="ECO:0000256" key="3">
    <source>
        <dbReference type="SAM" id="SignalP"/>
    </source>
</evidence>
<keyword evidence="2 3" id="KW-0732">Signal</keyword>
<comment type="caution">
    <text evidence="5">The sequence shown here is derived from an EMBL/GenBank/DDBJ whole genome shotgun (WGS) entry which is preliminary data.</text>
</comment>
<dbReference type="Proteomes" id="UP001548590">
    <property type="component" value="Unassembled WGS sequence"/>
</dbReference>
<evidence type="ECO:0000313" key="6">
    <source>
        <dbReference type="Proteomes" id="UP001548590"/>
    </source>
</evidence>
<evidence type="ECO:0000256" key="1">
    <source>
        <dbReference type="ARBA" id="ARBA00004442"/>
    </source>
</evidence>
<sequence length="198" mass="20571">MKPLFPALALLALCASPSVFAGGFDGPYVQGLLGVNRGSLHDNLDGSKSGMRAVGQISAGSTRTYGESELFNLGVGFFYTAGRQSFTSADSAGASARYTVKDAMGLTFEPGLNLGANALLYTKLGYVKATVDARRSDAAGASTSAGNGYDGIIYGLGAKVRLSETVYGVAEIQQYAFNKKEDVKPASLGAYVGVGYRF</sequence>
<protein>
    <submittedName>
        <fullName evidence="5">Outer membrane beta-barrel protein</fullName>
    </submittedName>
</protein>
<comment type="subcellular location">
    <subcellularLocation>
        <location evidence="1">Cell outer membrane</location>
    </subcellularLocation>
</comment>
<feature type="domain" description="Outer membrane protein beta-barrel" evidence="4">
    <location>
        <begin position="7"/>
        <end position="198"/>
    </location>
</feature>
<name>A0ABV2CNK0_9RHOO</name>
<dbReference type="RefSeq" id="WP_345925378.1">
    <property type="nucleotide sequence ID" value="NZ_JBDIVF010000002.1"/>
</dbReference>
<dbReference type="Pfam" id="PF13505">
    <property type="entry name" value="OMP_b-brl"/>
    <property type="match status" value="1"/>
</dbReference>